<reference evidence="2 3" key="1">
    <citation type="journal article" date="2018" name="Biotechnol. Biofuels">
        <title>Integrative visual omics of the white-rot fungus Polyporus brumalis exposes the biotechnological potential of its oxidative enzymes for delignifying raw plant biomass.</title>
        <authorList>
            <person name="Miyauchi S."/>
            <person name="Rancon A."/>
            <person name="Drula E."/>
            <person name="Hage H."/>
            <person name="Chaduli D."/>
            <person name="Favel A."/>
            <person name="Grisel S."/>
            <person name="Henrissat B."/>
            <person name="Herpoel-Gimbert I."/>
            <person name="Ruiz-Duenas F.J."/>
            <person name="Chevret D."/>
            <person name="Hainaut M."/>
            <person name="Lin J."/>
            <person name="Wang M."/>
            <person name="Pangilinan J."/>
            <person name="Lipzen A."/>
            <person name="Lesage-Meessen L."/>
            <person name="Navarro D."/>
            <person name="Riley R."/>
            <person name="Grigoriev I.V."/>
            <person name="Zhou S."/>
            <person name="Raouche S."/>
            <person name="Rosso M.N."/>
        </authorList>
    </citation>
    <scope>NUCLEOTIDE SEQUENCE [LARGE SCALE GENOMIC DNA]</scope>
    <source>
        <strain evidence="2 3">BRFM 1820</strain>
    </source>
</reference>
<accession>A0A371CMR4</accession>
<gene>
    <name evidence="2" type="ORF">OH76DRAFT_1412038</name>
</gene>
<dbReference type="AlphaFoldDB" id="A0A371CMR4"/>
<organism evidence="2 3">
    <name type="scientific">Lentinus brumalis</name>
    <dbReference type="NCBI Taxonomy" id="2498619"/>
    <lineage>
        <taxon>Eukaryota</taxon>
        <taxon>Fungi</taxon>
        <taxon>Dikarya</taxon>
        <taxon>Basidiomycota</taxon>
        <taxon>Agaricomycotina</taxon>
        <taxon>Agaricomycetes</taxon>
        <taxon>Polyporales</taxon>
        <taxon>Polyporaceae</taxon>
        <taxon>Lentinus</taxon>
    </lineage>
</organism>
<sequence>MRVFNEVSEVTVVFLKGPMGQHPEFHLVHWRFHPSGSVRVVMQGPVRSGLLTLFGQDRDRDRDRTDPIFQDRDRTKRLLGPD</sequence>
<dbReference type="EMBL" id="KZ857508">
    <property type="protein sequence ID" value="RDX41575.1"/>
    <property type="molecule type" value="Genomic_DNA"/>
</dbReference>
<feature type="region of interest" description="Disordered" evidence="1">
    <location>
        <begin position="58"/>
        <end position="82"/>
    </location>
</feature>
<evidence type="ECO:0000313" key="3">
    <source>
        <dbReference type="Proteomes" id="UP000256964"/>
    </source>
</evidence>
<name>A0A371CMR4_9APHY</name>
<dbReference type="Proteomes" id="UP000256964">
    <property type="component" value="Unassembled WGS sequence"/>
</dbReference>
<proteinExistence type="predicted"/>
<evidence type="ECO:0000256" key="1">
    <source>
        <dbReference type="SAM" id="MobiDB-lite"/>
    </source>
</evidence>
<keyword evidence="3" id="KW-1185">Reference proteome</keyword>
<evidence type="ECO:0000313" key="2">
    <source>
        <dbReference type="EMBL" id="RDX41575.1"/>
    </source>
</evidence>
<protein>
    <submittedName>
        <fullName evidence="2">Uncharacterized protein</fullName>
    </submittedName>
</protein>
<feature type="compositionally biased region" description="Basic and acidic residues" evidence="1">
    <location>
        <begin position="58"/>
        <end position="76"/>
    </location>
</feature>